<dbReference type="PANTHER" id="PTHR35395:SF1">
    <property type="entry name" value="DUF6536 DOMAIN-CONTAINING PROTEIN"/>
    <property type="match status" value="1"/>
</dbReference>
<dbReference type="PANTHER" id="PTHR35395">
    <property type="entry name" value="DUF6536 DOMAIN-CONTAINING PROTEIN"/>
    <property type="match status" value="1"/>
</dbReference>
<proteinExistence type="predicted"/>
<comment type="caution">
    <text evidence="3">The sequence shown here is derived from an EMBL/GenBank/DDBJ whole genome shotgun (WGS) entry which is preliminary data.</text>
</comment>
<gene>
    <name evidence="3" type="ORF">B0A54_12929</name>
</gene>
<feature type="transmembrane region" description="Helical" evidence="1">
    <location>
        <begin position="628"/>
        <end position="659"/>
    </location>
</feature>
<dbReference type="STRING" id="329885.A0A4U0UJA5"/>
<dbReference type="Pfam" id="PF20163">
    <property type="entry name" value="DUF6536"/>
    <property type="match status" value="1"/>
</dbReference>
<feature type="transmembrane region" description="Helical" evidence="1">
    <location>
        <begin position="452"/>
        <end position="478"/>
    </location>
</feature>
<dbReference type="AlphaFoldDB" id="A0A4U0UJA5"/>
<organism evidence="3 4">
    <name type="scientific">Friedmanniomyces endolithicus</name>
    <dbReference type="NCBI Taxonomy" id="329885"/>
    <lineage>
        <taxon>Eukaryota</taxon>
        <taxon>Fungi</taxon>
        <taxon>Dikarya</taxon>
        <taxon>Ascomycota</taxon>
        <taxon>Pezizomycotina</taxon>
        <taxon>Dothideomycetes</taxon>
        <taxon>Dothideomycetidae</taxon>
        <taxon>Mycosphaerellales</taxon>
        <taxon>Teratosphaeriaceae</taxon>
        <taxon>Friedmanniomyces</taxon>
    </lineage>
</organism>
<evidence type="ECO:0000313" key="3">
    <source>
        <dbReference type="EMBL" id="TKA35760.1"/>
    </source>
</evidence>
<accession>A0A4U0UJA5</accession>
<feature type="transmembrane region" description="Helical" evidence="1">
    <location>
        <begin position="685"/>
        <end position="708"/>
    </location>
</feature>
<feature type="transmembrane region" description="Helical" evidence="1">
    <location>
        <begin position="744"/>
        <end position="768"/>
    </location>
</feature>
<feature type="domain" description="DUF6536" evidence="2">
    <location>
        <begin position="133"/>
        <end position="281"/>
    </location>
</feature>
<feature type="transmembrane region" description="Helical" evidence="1">
    <location>
        <begin position="185"/>
        <end position="205"/>
    </location>
</feature>
<feature type="transmembrane region" description="Helical" evidence="1">
    <location>
        <begin position="563"/>
        <end position="582"/>
    </location>
</feature>
<dbReference type="InterPro" id="IPR046623">
    <property type="entry name" value="DUF6536"/>
</dbReference>
<dbReference type="Proteomes" id="UP000310066">
    <property type="component" value="Unassembled WGS sequence"/>
</dbReference>
<reference evidence="3 4" key="1">
    <citation type="submission" date="2017-03" db="EMBL/GenBank/DDBJ databases">
        <title>Genomes of endolithic fungi from Antarctica.</title>
        <authorList>
            <person name="Coleine C."/>
            <person name="Masonjones S."/>
            <person name="Stajich J.E."/>
        </authorList>
    </citation>
    <scope>NUCLEOTIDE SEQUENCE [LARGE SCALE GENOMIC DNA]</scope>
    <source>
        <strain evidence="3 4">CCFEE 5311</strain>
    </source>
</reference>
<dbReference type="EMBL" id="NAJP01000066">
    <property type="protein sequence ID" value="TKA35760.1"/>
    <property type="molecule type" value="Genomic_DNA"/>
</dbReference>
<feature type="transmembrane region" description="Helical" evidence="1">
    <location>
        <begin position="133"/>
        <end position="155"/>
    </location>
</feature>
<evidence type="ECO:0000256" key="1">
    <source>
        <dbReference type="SAM" id="Phobius"/>
    </source>
</evidence>
<protein>
    <recommendedName>
        <fullName evidence="2">DUF6536 domain-containing protein</fullName>
    </recommendedName>
</protein>
<name>A0A4U0UJA5_9PEZI</name>
<feature type="transmembrane region" description="Helical" evidence="1">
    <location>
        <begin position="241"/>
        <end position="258"/>
    </location>
</feature>
<keyword evidence="1" id="KW-1133">Transmembrane helix</keyword>
<keyword evidence="1" id="KW-0472">Membrane</keyword>
<keyword evidence="1" id="KW-0812">Transmembrane</keyword>
<sequence>MDYGRSHEPSGSGTSSYAVFELRTLEASVSDTQPLLSPELSGQEQDVAQGHDTYAPRLAVGSDGRSPGLDLPTVGDLNEAAIEQPLLTHGVAEVGAVCGPEFLSLEHLAHWFPKVDPDNPKARPRRRTDRDNALVIQLCLATATLLFNMAATIFASRRYRQKGGIGEVFRGDCRAAEFLNTGLHLIINILSTLLLVASNFCAHILSAPTRAEVDKAHKNQQWLDIGVPSVKNLRHIAPGRTIAWVLLLVSSGLLHLTYNSAVFLVSPKDNYRVAFVTSDFASDLDPWTSDDIQLQNLQRDLLAGNLSELRPDECSDLYLNNTIALYDVVVVAGNVTMTDGRSKTTNTNSSLLFDTWNTNGSAGWIYGTTWPCLSLCPPGPTCAIDSMPWCRPAVLDGQNWTVAAWNYDPELGTLGTFSVDASNDSRNSLRTDVDRCFSAGHQSWTGYCTVRYSFGVMIVVCILNAVKISCLAYTWWLFRNSTKNTDQTSLESIEGDHSLVTVGDAVASFLKRKDPYTKNLPLVAAKDFARKRWPGHGEGVVEERYRRLLHPQRWYKAPTLRRWLFTALSGLAASAFVIYIVADAFKILRGYKIGTGLLTLFETGLGTPQPYAISLVNQTSQLGPIMQFWIVIIVANLAQLGVSVLYFLVTGLIAVMAIADEWSRFIVERKTLRLSSPHGIQRSSYFLALPYRLSLPLMAGMAILHWLISQSLFVISTESFYYAGTGAPVSLVQNPEHDTYMVGFSFPGGMLAMIMGISLLIWTAWLGLSHKLEGINIGHTGNKLHMPLASSCSAAISAACHAPEIDDAAHLLPVIWGRVPNTDLWCFTSAKEVDHDWPDAKARQVEGRLGASKSGWRLEERSLISVQGV</sequence>
<dbReference type="OrthoDB" id="5429634at2759"/>
<evidence type="ECO:0000313" key="4">
    <source>
        <dbReference type="Proteomes" id="UP000310066"/>
    </source>
</evidence>
<evidence type="ECO:0000259" key="2">
    <source>
        <dbReference type="Pfam" id="PF20163"/>
    </source>
</evidence>